<protein>
    <submittedName>
        <fullName evidence="3">Alkaline shock response membrane anchor protein AmaP</fullName>
    </submittedName>
</protein>
<keyword evidence="2" id="KW-0812">Transmembrane</keyword>
<dbReference type="EMBL" id="JBHTIU010000100">
    <property type="protein sequence ID" value="MFD0872102.1"/>
    <property type="molecule type" value="Genomic_DNA"/>
</dbReference>
<dbReference type="Proteomes" id="UP001597120">
    <property type="component" value="Unassembled WGS sequence"/>
</dbReference>
<evidence type="ECO:0000313" key="3">
    <source>
        <dbReference type="EMBL" id="MFD0872102.1"/>
    </source>
</evidence>
<comment type="caution">
    <text evidence="3">The sequence shown here is derived from an EMBL/GenBank/DDBJ whole genome shotgun (WGS) entry which is preliminary data.</text>
</comment>
<feature type="transmembrane region" description="Helical" evidence="2">
    <location>
        <begin position="52"/>
        <end position="73"/>
    </location>
</feature>
<keyword evidence="2" id="KW-0472">Membrane</keyword>
<keyword evidence="4" id="KW-1185">Reference proteome</keyword>
<evidence type="ECO:0000256" key="2">
    <source>
        <dbReference type="SAM" id="Phobius"/>
    </source>
</evidence>
<accession>A0ABW3DHW4</accession>
<evidence type="ECO:0000313" key="4">
    <source>
        <dbReference type="Proteomes" id="UP001597120"/>
    </source>
</evidence>
<dbReference type="RefSeq" id="WP_144935662.1">
    <property type="nucleotide sequence ID" value="NZ_JBHTIU010000100.1"/>
</dbReference>
<gene>
    <name evidence="3" type="primary">amaP</name>
    <name evidence="3" type="ORF">ACFQ03_23575</name>
</gene>
<proteinExistence type="inferred from homology"/>
<dbReference type="InterPro" id="IPR005531">
    <property type="entry name" value="Asp23"/>
</dbReference>
<feature type="transmembrane region" description="Helical" evidence="2">
    <location>
        <begin position="7"/>
        <end position="32"/>
    </location>
</feature>
<keyword evidence="2" id="KW-1133">Transmembrane helix</keyword>
<organism evidence="3 4">
    <name type="scientific">Paenibacillus residui</name>
    <dbReference type="NCBI Taxonomy" id="629724"/>
    <lineage>
        <taxon>Bacteria</taxon>
        <taxon>Bacillati</taxon>
        <taxon>Bacillota</taxon>
        <taxon>Bacilli</taxon>
        <taxon>Bacillales</taxon>
        <taxon>Paenibacillaceae</taxon>
        <taxon>Paenibacillus</taxon>
    </lineage>
</organism>
<dbReference type="NCBIfam" id="NF033218">
    <property type="entry name" value="anchor_AmaP"/>
    <property type="match status" value="1"/>
</dbReference>
<name>A0ABW3DHW4_9BACL</name>
<evidence type="ECO:0000256" key="1">
    <source>
        <dbReference type="ARBA" id="ARBA00005721"/>
    </source>
</evidence>
<comment type="similarity">
    <text evidence="1">Belongs to the asp23 family.</text>
</comment>
<sequence>MAKIIDRLLLFIFSLFIIVAASVMLIATFNAIPMETTKKFVEQVYTEYPTAAAVIATLVVVILISIRLFVIAVRPAQANAASIDQRTDYGDIRISLDTVENLALKSANRTRGVRDLRARVRVSNSGIEIELRTVVDGETPIPEMTEEIQQAVKQYVEEITGIPVAIVSVYVANIVQSSPTFKSRVE</sequence>
<reference evidence="4" key="1">
    <citation type="journal article" date="2019" name="Int. J. Syst. Evol. Microbiol.">
        <title>The Global Catalogue of Microorganisms (GCM) 10K type strain sequencing project: providing services to taxonomists for standard genome sequencing and annotation.</title>
        <authorList>
            <consortium name="The Broad Institute Genomics Platform"/>
            <consortium name="The Broad Institute Genome Sequencing Center for Infectious Disease"/>
            <person name="Wu L."/>
            <person name="Ma J."/>
        </authorList>
    </citation>
    <scope>NUCLEOTIDE SEQUENCE [LARGE SCALE GENOMIC DNA]</scope>
    <source>
        <strain evidence="4">CCUG 57263</strain>
    </source>
</reference>
<dbReference type="Pfam" id="PF03780">
    <property type="entry name" value="Asp23"/>
    <property type="match status" value="1"/>
</dbReference>